<name>A0AAV3YTJ9_9GAST</name>
<reference evidence="1 2" key="1">
    <citation type="journal article" date="2021" name="Elife">
        <title>Chloroplast acquisition without the gene transfer in kleptoplastic sea slugs, Plakobranchus ocellatus.</title>
        <authorList>
            <person name="Maeda T."/>
            <person name="Takahashi S."/>
            <person name="Yoshida T."/>
            <person name="Shimamura S."/>
            <person name="Takaki Y."/>
            <person name="Nagai Y."/>
            <person name="Toyoda A."/>
            <person name="Suzuki Y."/>
            <person name="Arimoto A."/>
            <person name="Ishii H."/>
            <person name="Satoh N."/>
            <person name="Nishiyama T."/>
            <person name="Hasebe M."/>
            <person name="Maruyama T."/>
            <person name="Minagawa J."/>
            <person name="Obokata J."/>
            <person name="Shigenobu S."/>
        </authorList>
    </citation>
    <scope>NUCLEOTIDE SEQUENCE [LARGE SCALE GENOMIC DNA]</scope>
</reference>
<organism evidence="1 2">
    <name type="scientific">Plakobranchus ocellatus</name>
    <dbReference type="NCBI Taxonomy" id="259542"/>
    <lineage>
        <taxon>Eukaryota</taxon>
        <taxon>Metazoa</taxon>
        <taxon>Spiralia</taxon>
        <taxon>Lophotrochozoa</taxon>
        <taxon>Mollusca</taxon>
        <taxon>Gastropoda</taxon>
        <taxon>Heterobranchia</taxon>
        <taxon>Euthyneura</taxon>
        <taxon>Panpulmonata</taxon>
        <taxon>Sacoglossa</taxon>
        <taxon>Placobranchoidea</taxon>
        <taxon>Plakobranchidae</taxon>
        <taxon>Plakobranchus</taxon>
    </lineage>
</organism>
<evidence type="ECO:0008006" key="3">
    <source>
        <dbReference type="Google" id="ProtNLM"/>
    </source>
</evidence>
<evidence type="ECO:0000313" key="2">
    <source>
        <dbReference type="Proteomes" id="UP000735302"/>
    </source>
</evidence>
<gene>
    <name evidence="1" type="ORF">PoB_001227000</name>
</gene>
<evidence type="ECO:0000313" key="1">
    <source>
        <dbReference type="EMBL" id="GFN85764.1"/>
    </source>
</evidence>
<dbReference type="Proteomes" id="UP000735302">
    <property type="component" value="Unassembled WGS sequence"/>
</dbReference>
<comment type="caution">
    <text evidence="1">The sequence shown here is derived from an EMBL/GenBank/DDBJ whole genome shotgun (WGS) entry which is preliminary data.</text>
</comment>
<dbReference type="AlphaFoldDB" id="A0AAV3YTJ9"/>
<keyword evidence="2" id="KW-1185">Reference proteome</keyword>
<protein>
    <recommendedName>
        <fullName evidence="3">ZP domain-containing protein</fullName>
    </recommendedName>
</protein>
<accession>A0AAV3YTJ9</accession>
<proteinExistence type="predicted"/>
<dbReference type="EMBL" id="BLXT01001455">
    <property type="protein sequence ID" value="GFN85764.1"/>
    <property type="molecule type" value="Genomic_DNA"/>
</dbReference>
<sequence>MHDYHQDAELLQNAPLDIPLSLLNWRPPSGPQSLFDTLVFQCDVRPLGCPGTAEARPVLRTPRSFLTLSGNTGVNCSGRHDGCENHVTEKLRDLMPCQHPLLDSTSN</sequence>